<sequence>MHLVSPYQMSPPCCTHVSIDDYNELCQLYEAAHLKLAEARLSDEHISYICYSNTLKRK</sequence>
<protein>
    <submittedName>
        <fullName evidence="1">Uncharacterized protein</fullName>
    </submittedName>
</protein>
<dbReference type="EMBL" id="KK914448">
    <property type="protein sequence ID" value="KDP36235.1"/>
    <property type="molecule type" value="Genomic_DNA"/>
</dbReference>
<keyword evidence="2" id="KW-1185">Reference proteome</keyword>
<evidence type="ECO:0000313" key="1">
    <source>
        <dbReference type="EMBL" id="KDP36235.1"/>
    </source>
</evidence>
<proteinExistence type="predicted"/>
<name>A0A067KVH1_JATCU</name>
<evidence type="ECO:0000313" key="2">
    <source>
        <dbReference type="Proteomes" id="UP000027138"/>
    </source>
</evidence>
<organism evidence="1 2">
    <name type="scientific">Jatropha curcas</name>
    <name type="common">Barbados nut</name>
    <dbReference type="NCBI Taxonomy" id="180498"/>
    <lineage>
        <taxon>Eukaryota</taxon>
        <taxon>Viridiplantae</taxon>
        <taxon>Streptophyta</taxon>
        <taxon>Embryophyta</taxon>
        <taxon>Tracheophyta</taxon>
        <taxon>Spermatophyta</taxon>
        <taxon>Magnoliopsida</taxon>
        <taxon>eudicotyledons</taxon>
        <taxon>Gunneridae</taxon>
        <taxon>Pentapetalae</taxon>
        <taxon>rosids</taxon>
        <taxon>fabids</taxon>
        <taxon>Malpighiales</taxon>
        <taxon>Euphorbiaceae</taxon>
        <taxon>Crotonoideae</taxon>
        <taxon>Jatropheae</taxon>
        <taxon>Jatropha</taxon>
    </lineage>
</organism>
<dbReference type="Proteomes" id="UP000027138">
    <property type="component" value="Unassembled WGS sequence"/>
</dbReference>
<dbReference type="AlphaFoldDB" id="A0A067KVH1"/>
<accession>A0A067KVH1</accession>
<gene>
    <name evidence="1" type="ORF">JCGZ_09955</name>
</gene>
<reference evidence="1 2" key="1">
    <citation type="journal article" date="2014" name="PLoS ONE">
        <title>Global Analysis of Gene Expression Profiles in Physic Nut (Jatropha curcas L.) Seedlings Exposed to Salt Stress.</title>
        <authorList>
            <person name="Zhang L."/>
            <person name="Zhang C."/>
            <person name="Wu P."/>
            <person name="Chen Y."/>
            <person name="Li M."/>
            <person name="Jiang H."/>
            <person name="Wu G."/>
        </authorList>
    </citation>
    <scope>NUCLEOTIDE SEQUENCE [LARGE SCALE GENOMIC DNA]</scope>
    <source>
        <strain evidence="2">cv. GZQX0401</strain>
        <tissue evidence="1">Young leaves</tissue>
    </source>
</reference>